<dbReference type="EMBL" id="CM044703">
    <property type="protein sequence ID" value="KAI5674725.1"/>
    <property type="molecule type" value="Genomic_DNA"/>
</dbReference>
<gene>
    <name evidence="1" type="ORF">M9H77_15089</name>
</gene>
<dbReference type="Proteomes" id="UP001060085">
    <property type="component" value="Linkage Group LG03"/>
</dbReference>
<evidence type="ECO:0000313" key="2">
    <source>
        <dbReference type="Proteomes" id="UP001060085"/>
    </source>
</evidence>
<sequence>MAMMTLKSISTAMELIEEKKNNLRKAFEELQAHASLLSSSSAFTNLRWDDIDSHFTSLHSDVVQKFSLLQSQDSHPQPKQKFVETKKPKLGSRRPDMKSLCEKMDGLGLRKFLIDRQNQRGTIRAQLADAWKHAPDPGELVLNAMQGFAGDLLPGSGSGGVSDSGEVRTVCLILLEEFMKARIDIGVEVKKKARALALEWKKKIAVAFPSSSNAAPCDDNEEGMEKLGFLRYLAAFDLVDNGEFSLNELSEYAVGISRYRQAVELCRVLGFGERISEVVNKLISKGERLVAVKFIFHFELTEKIPPLPLLEAYISEFEEFTQKVDRKGKNSRQAVNEAAGKEIISLKSVIKFIKDHNLESKYPKDALLNCVKNLGRLIKSGGKRAATGPALKAQQPSKKQKKSVPKHGWRNGAAGPSAIHERVTVNATNPPVPQNYVHATGLLTDPPYVPYAFAGSTHGASTYEGSSTGIYGSSGTPTGFSGNIDPSMPSLYPSESHVRHSVYDRPLLYSEHSLPSEYHPAYHPW</sequence>
<organism evidence="1 2">
    <name type="scientific">Catharanthus roseus</name>
    <name type="common">Madagascar periwinkle</name>
    <name type="synonym">Vinca rosea</name>
    <dbReference type="NCBI Taxonomy" id="4058"/>
    <lineage>
        <taxon>Eukaryota</taxon>
        <taxon>Viridiplantae</taxon>
        <taxon>Streptophyta</taxon>
        <taxon>Embryophyta</taxon>
        <taxon>Tracheophyta</taxon>
        <taxon>Spermatophyta</taxon>
        <taxon>Magnoliopsida</taxon>
        <taxon>eudicotyledons</taxon>
        <taxon>Gunneridae</taxon>
        <taxon>Pentapetalae</taxon>
        <taxon>asterids</taxon>
        <taxon>lamiids</taxon>
        <taxon>Gentianales</taxon>
        <taxon>Apocynaceae</taxon>
        <taxon>Rauvolfioideae</taxon>
        <taxon>Vinceae</taxon>
        <taxon>Catharanthinae</taxon>
        <taxon>Catharanthus</taxon>
    </lineage>
</organism>
<keyword evidence="2" id="KW-1185">Reference proteome</keyword>
<proteinExistence type="predicted"/>
<accession>A0ACC0BPY5</accession>
<protein>
    <submittedName>
        <fullName evidence="1">Uncharacterized protein</fullName>
    </submittedName>
</protein>
<name>A0ACC0BPY5_CATRO</name>
<comment type="caution">
    <text evidence="1">The sequence shown here is derived from an EMBL/GenBank/DDBJ whole genome shotgun (WGS) entry which is preliminary data.</text>
</comment>
<reference evidence="2" key="1">
    <citation type="journal article" date="2023" name="Nat. Plants">
        <title>Single-cell RNA sequencing provides a high-resolution roadmap for understanding the multicellular compartmentation of specialized metabolism.</title>
        <authorList>
            <person name="Sun S."/>
            <person name="Shen X."/>
            <person name="Li Y."/>
            <person name="Li Y."/>
            <person name="Wang S."/>
            <person name="Li R."/>
            <person name="Zhang H."/>
            <person name="Shen G."/>
            <person name="Guo B."/>
            <person name="Wei J."/>
            <person name="Xu J."/>
            <person name="St-Pierre B."/>
            <person name="Chen S."/>
            <person name="Sun C."/>
        </authorList>
    </citation>
    <scope>NUCLEOTIDE SEQUENCE [LARGE SCALE GENOMIC DNA]</scope>
</reference>
<evidence type="ECO:0000313" key="1">
    <source>
        <dbReference type="EMBL" id="KAI5674725.1"/>
    </source>
</evidence>